<organism evidence="1 2">
    <name type="scientific">Edhazardia aedis (strain USNM 41457)</name>
    <name type="common">Microsporidian parasite</name>
    <dbReference type="NCBI Taxonomy" id="1003232"/>
    <lineage>
        <taxon>Eukaryota</taxon>
        <taxon>Fungi</taxon>
        <taxon>Fungi incertae sedis</taxon>
        <taxon>Microsporidia</taxon>
        <taxon>Edhazardia</taxon>
    </lineage>
</organism>
<evidence type="ECO:0000313" key="1">
    <source>
        <dbReference type="EMBL" id="EJW03369.1"/>
    </source>
</evidence>
<reference evidence="1 2" key="1">
    <citation type="submission" date="2011-08" db="EMBL/GenBank/DDBJ databases">
        <authorList>
            <person name="Liu Z.J."/>
            <person name="Shi F.L."/>
            <person name="Lu J.Q."/>
            <person name="Li M."/>
            <person name="Wang Z.L."/>
        </authorList>
    </citation>
    <scope>NUCLEOTIDE SEQUENCE [LARGE SCALE GENOMIC DNA]</scope>
    <source>
        <strain evidence="1 2">USNM 41457</strain>
    </source>
</reference>
<keyword evidence="2" id="KW-1185">Reference proteome</keyword>
<protein>
    <submittedName>
        <fullName evidence="1">Uncharacterized protein</fullName>
    </submittedName>
</protein>
<proteinExistence type="predicted"/>
<dbReference type="VEuPathDB" id="MicrosporidiaDB:EDEG_02279"/>
<dbReference type="HOGENOM" id="CLU_1713221_0_0_1"/>
<comment type="caution">
    <text evidence="1">The sequence shown here is derived from an EMBL/GenBank/DDBJ whole genome shotgun (WGS) entry which is preliminary data.</text>
</comment>
<accession>J9D758</accession>
<dbReference type="AlphaFoldDB" id="J9D758"/>
<dbReference type="Proteomes" id="UP000003163">
    <property type="component" value="Unassembled WGS sequence"/>
</dbReference>
<reference evidence="2" key="2">
    <citation type="submission" date="2015-07" db="EMBL/GenBank/DDBJ databases">
        <title>Contrasting host-pathogen interactions and genome evolution in two generalist and specialist microsporidian pathogens of mosquitoes.</title>
        <authorList>
            <consortium name="The Broad Institute Genomics Platform"/>
            <consortium name="The Broad Institute Genome Sequencing Center for Infectious Disease"/>
            <person name="Cuomo C.A."/>
            <person name="Sanscrainte N.D."/>
            <person name="Goldberg J.M."/>
            <person name="Heiman D."/>
            <person name="Young S."/>
            <person name="Zeng Q."/>
            <person name="Becnel J.J."/>
            <person name="Birren B.W."/>
        </authorList>
    </citation>
    <scope>NUCLEOTIDE SEQUENCE [LARGE SCALE GENOMIC DNA]</scope>
    <source>
        <strain evidence="2">USNM 41457</strain>
    </source>
</reference>
<name>J9D758_EDHAE</name>
<dbReference type="EMBL" id="AFBI03000039">
    <property type="protein sequence ID" value="EJW03369.1"/>
    <property type="molecule type" value="Genomic_DNA"/>
</dbReference>
<dbReference type="InParanoid" id="J9D758"/>
<evidence type="ECO:0000313" key="2">
    <source>
        <dbReference type="Proteomes" id="UP000003163"/>
    </source>
</evidence>
<sequence>MPKICWLQNPCFEKVLKQISDQYTNDCQDRIIKITDILKENITENQNYCCNLTAKILSNTIIKILKYNDRIMLFQDPKVYDHCIEILDPIVSSKCIKFYLDQFNIKKSTGNQTYEYFGAMKGPYTFNTNISEAEDQISDISEIFGTFHLCSSE</sequence>
<gene>
    <name evidence="1" type="ORF">EDEG_02279</name>
</gene>